<dbReference type="Proteomes" id="UP001354931">
    <property type="component" value="Unassembled WGS sequence"/>
</dbReference>
<accession>A0ABU6FFF5</accession>
<proteinExistence type="predicted"/>
<evidence type="ECO:0000313" key="2">
    <source>
        <dbReference type="Proteomes" id="UP001354931"/>
    </source>
</evidence>
<protein>
    <recommendedName>
        <fullName evidence="3">Tetratricopeptide repeat protein</fullName>
    </recommendedName>
</protein>
<dbReference type="RefSeq" id="WP_326022238.1">
    <property type="nucleotide sequence ID" value="NZ_JAOZYC010000169.1"/>
</dbReference>
<sequence>MNSAEKLISHAREGHFQEALPQLLEIARRPSGARGPVWEAAAASIQILLWLDRPAEASELAESLIRTDGPSGGELCDQDMPFDQAFLAAPDVTPEAIADRLAAVAETLPTGRVLQKRLSWLSEQLTQRPLAELLPGFRPWGVPLPPSGAKHRSPLVERDFETLTSDEQHVVWMSLRTANDFPRAHDLVAQGGHTPPRFAECSWMAGWYAVQGDIERGEAMLLAAHGRWHPYKKWDAIPTAPVLQPTLRLVTTDRVREHYLTRPIGPEAK</sequence>
<reference evidence="1 2" key="1">
    <citation type="submission" date="2022-10" db="EMBL/GenBank/DDBJ databases">
        <authorList>
            <person name="Xie J."/>
            <person name="Shen N."/>
        </authorList>
    </citation>
    <scope>NUCLEOTIDE SEQUENCE [LARGE SCALE GENOMIC DNA]</scope>
    <source>
        <strain evidence="1 2">YIM65594</strain>
    </source>
</reference>
<comment type="caution">
    <text evidence="1">The sequence shown here is derived from an EMBL/GenBank/DDBJ whole genome shotgun (WGS) entry which is preliminary data.</text>
</comment>
<evidence type="ECO:0000313" key="1">
    <source>
        <dbReference type="EMBL" id="MEB8342678.1"/>
    </source>
</evidence>
<name>A0ABU6FFF5_9ACTN</name>
<dbReference type="EMBL" id="JAOZYC010000169">
    <property type="protein sequence ID" value="MEB8342678.1"/>
    <property type="molecule type" value="Genomic_DNA"/>
</dbReference>
<evidence type="ECO:0008006" key="3">
    <source>
        <dbReference type="Google" id="ProtNLM"/>
    </source>
</evidence>
<organism evidence="1 2">
    <name type="scientific">Streptomyces endophyticus</name>
    <dbReference type="NCBI Taxonomy" id="714166"/>
    <lineage>
        <taxon>Bacteria</taxon>
        <taxon>Bacillati</taxon>
        <taxon>Actinomycetota</taxon>
        <taxon>Actinomycetes</taxon>
        <taxon>Kitasatosporales</taxon>
        <taxon>Streptomycetaceae</taxon>
        <taxon>Streptomyces</taxon>
    </lineage>
</organism>
<gene>
    <name evidence="1" type="ORF">OKJ99_34805</name>
</gene>
<keyword evidence="2" id="KW-1185">Reference proteome</keyword>